<feature type="transmembrane region" description="Helical" evidence="1">
    <location>
        <begin position="500"/>
        <end position="526"/>
    </location>
</feature>
<dbReference type="RefSeq" id="WP_190581219.1">
    <property type="nucleotide sequence ID" value="NZ_CAWPQU010000043.1"/>
</dbReference>
<feature type="transmembrane region" description="Helical" evidence="1">
    <location>
        <begin position="577"/>
        <end position="596"/>
    </location>
</feature>
<feature type="transmembrane region" description="Helical" evidence="1">
    <location>
        <begin position="461"/>
        <end position="488"/>
    </location>
</feature>
<dbReference type="EMBL" id="JACJQY010000048">
    <property type="protein sequence ID" value="MBD2319338.1"/>
    <property type="molecule type" value="Genomic_DNA"/>
</dbReference>
<keyword evidence="1" id="KW-0472">Membrane</keyword>
<feature type="domain" description="NACHT" evidence="2">
    <location>
        <begin position="111"/>
        <end position="200"/>
    </location>
</feature>
<feature type="transmembrane region" description="Helical" evidence="1">
    <location>
        <begin position="547"/>
        <end position="565"/>
    </location>
</feature>
<sequence length="652" mass="74012">MNQFGKFAEKIGILVQGGTVNVGQIRLDSEMSRQELRNRKALLNNVRTAWVEGVLEKSLHEQISIVLGLENRPSAVASPWNLDLINPDKSCQPLPAGTPAIDVFDKLGEGGTLLILGEPGSGKTITLLQLARDLITRAEEEIDRRIPVVLNLSSWAAEKQTIAKWIVEELNSKYQVNRKIGQMWVENQELLLLLDGLDEIRDLEKRNACMTALNFFQQEQATEMVVCCRVRDYAEMGHQLKLQSALVLQPLTADQIRNYLDRLQFNLTLLKTLLIEDETLQELAQSPLLLNIMVLAYQGIEFADIPVSTIASNRKKQLFDDYINRIFQGSRPKAYHPSYKSQAKQAYSRQYVTRWLICISQQMVRYSQTIFLIEKIQPDWWIQGKDRNLIPYFVMSFLITALFLGSLSEWGSWGGGYRFFSQLGDWLSALFWWAITIKFLTSDIKPVETVVWNWKEFKTNFIKWLSICLTGGLIGGLLCGSIGIYFVVGRFGLIGGFNIGFIPWFITSLLFGSILGLILGLSIGLNKGLIGSEVEVKIYPNQSIRKSAIRALAYGLVSVIISLILEALISEEFPRKFAQLVVILVSVLRFGGQAVLQHFTLRLILYFKGFIPWNYAKFLDWASDKLFLQKVGGGYIFIHRSLMEHFAEMENG</sequence>
<reference evidence="3 4" key="1">
    <citation type="journal article" date="2020" name="ISME J.">
        <title>Comparative genomics reveals insights into cyanobacterial evolution and habitat adaptation.</title>
        <authorList>
            <person name="Chen M.Y."/>
            <person name="Teng W.K."/>
            <person name="Zhao L."/>
            <person name="Hu C.X."/>
            <person name="Zhou Y.K."/>
            <person name="Han B.P."/>
            <person name="Song L.R."/>
            <person name="Shu W.S."/>
        </authorList>
    </citation>
    <scope>NUCLEOTIDE SEQUENCE [LARGE SCALE GENOMIC DNA]</scope>
    <source>
        <strain evidence="3 4">FACHB-1050</strain>
    </source>
</reference>
<name>A0ABR8CEV9_9CYAN</name>
<feature type="transmembrane region" description="Helical" evidence="1">
    <location>
        <begin position="389"/>
        <end position="407"/>
    </location>
</feature>
<evidence type="ECO:0000259" key="2">
    <source>
        <dbReference type="PROSITE" id="PS50837"/>
    </source>
</evidence>
<evidence type="ECO:0000313" key="3">
    <source>
        <dbReference type="EMBL" id="MBD2319338.1"/>
    </source>
</evidence>
<evidence type="ECO:0000256" key="1">
    <source>
        <dbReference type="SAM" id="Phobius"/>
    </source>
</evidence>
<dbReference type="SUPFAM" id="SSF52540">
    <property type="entry name" value="P-loop containing nucleoside triphosphate hydrolases"/>
    <property type="match status" value="1"/>
</dbReference>
<keyword evidence="1" id="KW-0812">Transmembrane</keyword>
<proteinExistence type="predicted"/>
<accession>A0ABR8CEV9</accession>
<dbReference type="InterPro" id="IPR007111">
    <property type="entry name" value="NACHT_NTPase"/>
</dbReference>
<comment type="caution">
    <text evidence="3">The sequence shown here is derived from an EMBL/GenBank/DDBJ whole genome shotgun (WGS) entry which is preliminary data.</text>
</comment>
<keyword evidence="1" id="KW-1133">Transmembrane helix</keyword>
<protein>
    <submittedName>
        <fullName evidence="3">NACHT domain-containing protein</fullName>
    </submittedName>
</protein>
<dbReference type="Proteomes" id="UP000618445">
    <property type="component" value="Unassembled WGS sequence"/>
</dbReference>
<organism evidence="3 4">
    <name type="scientific">Phormidium tenue FACHB-1050</name>
    <dbReference type="NCBI Taxonomy" id="2692857"/>
    <lineage>
        <taxon>Bacteria</taxon>
        <taxon>Bacillati</taxon>
        <taxon>Cyanobacteriota</taxon>
        <taxon>Cyanophyceae</taxon>
        <taxon>Oscillatoriophycideae</taxon>
        <taxon>Oscillatoriales</taxon>
        <taxon>Oscillatoriaceae</taxon>
        <taxon>Phormidium</taxon>
    </lineage>
</organism>
<gene>
    <name evidence="3" type="ORF">H6G05_21165</name>
</gene>
<evidence type="ECO:0000313" key="4">
    <source>
        <dbReference type="Proteomes" id="UP000618445"/>
    </source>
</evidence>
<dbReference type="Gene3D" id="3.40.50.300">
    <property type="entry name" value="P-loop containing nucleotide triphosphate hydrolases"/>
    <property type="match status" value="1"/>
</dbReference>
<dbReference type="Pfam" id="PF05729">
    <property type="entry name" value="NACHT"/>
    <property type="match status" value="1"/>
</dbReference>
<dbReference type="PROSITE" id="PS50837">
    <property type="entry name" value="NACHT"/>
    <property type="match status" value="1"/>
</dbReference>
<dbReference type="InterPro" id="IPR027417">
    <property type="entry name" value="P-loop_NTPase"/>
</dbReference>
<keyword evidence="4" id="KW-1185">Reference proteome</keyword>